<dbReference type="OrthoDB" id="102559at2759"/>
<reference evidence="3" key="1">
    <citation type="submission" date="2020-04" db="EMBL/GenBank/DDBJ databases">
        <title>Genome Assembly and Annotation of Botryosphaeria dothidea sdau 11-99, a Latent Pathogen of Apple Fruit Ring Rot in China.</title>
        <authorList>
            <person name="Yu C."/>
            <person name="Diao Y."/>
            <person name="Lu Q."/>
            <person name="Zhao J."/>
            <person name="Cui S."/>
            <person name="Peng C."/>
            <person name="He B."/>
            <person name="Liu H."/>
        </authorList>
    </citation>
    <scope>NUCLEOTIDE SEQUENCE [LARGE SCALE GENOMIC DNA]</scope>
    <source>
        <strain evidence="3">Sdau11-99</strain>
    </source>
</reference>
<dbReference type="InterPro" id="IPR001763">
    <property type="entry name" value="Rhodanese-like_dom"/>
</dbReference>
<gene>
    <name evidence="3" type="ORF">GTA08_BOTSDO08705</name>
</gene>
<dbReference type="PANTHER" id="PTHR10828:SF38">
    <property type="entry name" value="ARSENICAL-RESISTANCE PROTEIN 2-RELATED"/>
    <property type="match status" value="1"/>
</dbReference>
<dbReference type="InterPro" id="IPR036873">
    <property type="entry name" value="Rhodanese-like_dom_sf"/>
</dbReference>
<protein>
    <submittedName>
        <fullName evidence="3">M-phase inducer</fullName>
    </submittedName>
</protein>
<evidence type="ECO:0000313" key="3">
    <source>
        <dbReference type="EMBL" id="KAF4302687.1"/>
    </source>
</evidence>
<dbReference type="Gene3D" id="3.40.250.10">
    <property type="entry name" value="Rhodanese-like domain"/>
    <property type="match status" value="1"/>
</dbReference>
<dbReference type="AlphaFoldDB" id="A0A8H4IK58"/>
<dbReference type="EMBL" id="WWBZ02000062">
    <property type="protein sequence ID" value="KAF4302687.1"/>
    <property type="molecule type" value="Genomic_DNA"/>
</dbReference>
<dbReference type="SMART" id="SM00450">
    <property type="entry name" value="RHOD"/>
    <property type="match status" value="1"/>
</dbReference>
<evidence type="ECO:0000313" key="4">
    <source>
        <dbReference type="Proteomes" id="UP000572817"/>
    </source>
</evidence>
<sequence>MDAITLYAYQNKPRKTTTTAPSTTASTSSRPIRIDAPPPGMSSYTIASLKRIDRDALYTILKQTPAKPLFSSSSASAPAPPASTPADADAAEASSSSSSSGASSEPSVAVIDVRDSDFFGGHIRGCTNVPTQALDYKLPELVRLLKGARTVVFHCALSQQRGPSAALRYLRERGRLLGDEEGQEVCVLEGGFVRWQEKYGMDETVTEGYKKDIWEYGY</sequence>
<dbReference type="SUPFAM" id="SSF52821">
    <property type="entry name" value="Rhodanese/Cell cycle control phosphatase"/>
    <property type="match status" value="1"/>
</dbReference>
<accession>A0A8H4IK58</accession>
<feature type="compositionally biased region" description="Low complexity" evidence="1">
    <location>
        <begin position="16"/>
        <end position="30"/>
    </location>
</feature>
<organism evidence="3 4">
    <name type="scientific">Botryosphaeria dothidea</name>
    <dbReference type="NCBI Taxonomy" id="55169"/>
    <lineage>
        <taxon>Eukaryota</taxon>
        <taxon>Fungi</taxon>
        <taxon>Dikarya</taxon>
        <taxon>Ascomycota</taxon>
        <taxon>Pezizomycotina</taxon>
        <taxon>Dothideomycetes</taxon>
        <taxon>Dothideomycetes incertae sedis</taxon>
        <taxon>Botryosphaeriales</taxon>
        <taxon>Botryosphaeriaceae</taxon>
        <taxon>Botryosphaeria</taxon>
    </lineage>
</organism>
<keyword evidence="4" id="KW-1185">Reference proteome</keyword>
<dbReference type="Pfam" id="PF00581">
    <property type="entry name" value="Rhodanese"/>
    <property type="match status" value="1"/>
</dbReference>
<dbReference type="GO" id="GO:0004725">
    <property type="term" value="F:protein tyrosine phosphatase activity"/>
    <property type="evidence" value="ECO:0007669"/>
    <property type="project" value="TreeGrafter"/>
</dbReference>
<dbReference type="PANTHER" id="PTHR10828">
    <property type="entry name" value="M-PHASE INDUCER PHOSPHATASE DUAL SPECIFICITY PHOSPHATASE CDC25"/>
    <property type="match status" value="1"/>
</dbReference>
<name>A0A8H4IK58_9PEZI</name>
<feature type="region of interest" description="Disordered" evidence="1">
    <location>
        <begin position="7"/>
        <end position="40"/>
    </location>
</feature>
<dbReference type="PROSITE" id="PS50206">
    <property type="entry name" value="RHODANESE_3"/>
    <property type="match status" value="1"/>
</dbReference>
<proteinExistence type="predicted"/>
<dbReference type="Proteomes" id="UP000572817">
    <property type="component" value="Unassembled WGS sequence"/>
</dbReference>
<feature type="domain" description="Rhodanese" evidence="2">
    <location>
        <begin position="104"/>
        <end position="204"/>
    </location>
</feature>
<dbReference type="GO" id="GO:0005634">
    <property type="term" value="C:nucleus"/>
    <property type="evidence" value="ECO:0007669"/>
    <property type="project" value="TreeGrafter"/>
</dbReference>
<comment type="caution">
    <text evidence="3">The sequence shown here is derived from an EMBL/GenBank/DDBJ whole genome shotgun (WGS) entry which is preliminary data.</text>
</comment>
<feature type="compositionally biased region" description="Low complexity" evidence="1">
    <location>
        <begin position="84"/>
        <end position="107"/>
    </location>
</feature>
<evidence type="ECO:0000256" key="1">
    <source>
        <dbReference type="SAM" id="MobiDB-lite"/>
    </source>
</evidence>
<evidence type="ECO:0000259" key="2">
    <source>
        <dbReference type="PROSITE" id="PS50206"/>
    </source>
</evidence>
<dbReference type="GO" id="GO:0005737">
    <property type="term" value="C:cytoplasm"/>
    <property type="evidence" value="ECO:0007669"/>
    <property type="project" value="TreeGrafter"/>
</dbReference>
<feature type="region of interest" description="Disordered" evidence="1">
    <location>
        <begin position="69"/>
        <end position="107"/>
    </location>
</feature>